<evidence type="ECO:0000313" key="5">
    <source>
        <dbReference type="Proteomes" id="UP001479933"/>
    </source>
</evidence>
<dbReference type="Proteomes" id="UP001479933">
    <property type="component" value="Chromosome"/>
</dbReference>
<feature type="region of interest" description="Disordered" evidence="3">
    <location>
        <begin position="213"/>
        <end position="233"/>
    </location>
</feature>
<dbReference type="Gene3D" id="3.40.50.720">
    <property type="entry name" value="NAD(P)-binding Rossmann-like Domain"/>
    <property type="match status" value="1"/>
</dbReference>
<dbReference type="InterPro" id="IPR002347">
    <property type="entry name" value="SDR_fam"/>
</dbReference>
<dbReference type="GO" id="GO:0016491">
    <property type="term" value="F:oxidoreductase activity"/>
    <property type="evidence" value="ECO:0007669"/>
    <property type="project" value="UniProtKB-KW"/>
</dbReference>
<comment type="similarity">
    <text evidence="1">Belongs to the short-chain dehydrogenases/reductases (SDR) family.</text>
</comment>
<dbReference type="Pfam" id="PF00106">
    <property type="entry name" value="adh_short"/>
    <property type="match status" value="1"/>
</dbReference>
<gene>
    <name evidence="4" type="ORF">RVF87_17685</name>
</gene>
<keyword evidence="2 4" id="KW-0560">Oxidoreductase</keyword>
<dbReference type="RefSeq" id="WP_066171979.1">
    <property type="nucleotide sequence ID" value="NZ_CP136137.1"/>
</dbReference>
<name>A0ABZ2TZU2_9ACTN</name>
<evidence type="ECO:0000256" key="1">
    <source>
        <dbReference type="ARBA" id="ARBA00006484"/>
    </source>
</evidence>
<dbReference type="EMBL" id="CP136137">
    <property type="protein sequence ID" value="WYY06863.1"/>
    <property type="molecule type" value="Genomic_DNA"/>
</dbReference>
<evidence type="ECO:0000256" key="3">
    <source>
        <dbReference type="SAM" id="MobiDB-lite"/>
    </source>
</evidence>
<sequence>MPTVLLVGATGTVGRAAAEVFAGHGWRVIGVARSAERLADLRNRFPEHVEVVEGSLATPETTEALAATLDVSAVDAVVLTTSMRWEPRPIAALDDESLREVLAGDLFLHVNAARAFIPRMRREAVYLATGGGMADHTFPGMGPVSMTQAAQRALLRSWHKETTSGVEIRELMISSMVRGHSLDDARPASLTAVEVAERLVDVVERPEHYPGPVISIDPSIRDATAEESAAESP</sequence>
<dbReference type="CDD" id="cd05233">
    <property type="entry name" value="SDR_c"/>
    <property type="match status" value="1"/>
</dbReference>
<organism evidence="4 5">
    <name type="scientific">Gordonia hydrophobica</name>
    <dbReference type="NCBI Taxonomy" id="40516"/>
    <lineage>
        <taxon>Bacteria</taxon>
        <taxon>Bacillati</taxon>
        <taxon>Actinomycetota</taxon>
        <taxon>Actinomycetes</taxon>
        <taxon>Mycobacteriales</taxon>
        <taxon>Gordoniaceae</taxon>
        <taxon>Gordonia</taxon>
    </lineage>
</organism>
<protein>
    <submittedName>
        <fullName evidence="4">SDR family oxidoreductase</fullName>
        <ecNumber evidence="4">1.-.-.-</ecNumber>
    </submittedName>
</protein>
<reference evidence="4 5" key="1">
    <citation type="journal article" date="2023" name="Virus Evol.">
        <title>Computational host range prediction-The good, the bad, and the ugly.</title>
        <authorList>
            <person name="Howell A.A."/>
            <person name="Versoza C.J."/>
            <person name="Pfeifer S.P."/>
        </authorList>
    </citation>
    <scope>NUCLEOTIDE SEQUENCE [LARGE SCALE GENOMIC DNA]</scope>
    <source>
        <strain evidence="4 5">1610/1b</strain>
    </source>
</reference>
<evidence type="ECO:0000313" key="4">
    <source>
        <dbReference type="EMBL" id="WYY06863.1"/>
    </source>
</evidence>
<evidence type="ECO:0000256" key="2">
    <source>
        <dbReference type="ARBA" id="ARBA00023002"/>
    </source>
</evidence>
<dbReference type="PANTHER" id="PTHR43669:SF3">
    <property type="entry name" value="ALCOHOL DEHYDROGENASE, PUTATIVE (AFU_ORTHOLOGUE AFUA_3G03445)-RELATED"/>
    <property type="match status" value="1"/>
</dbReference>
<accession>A0ABZ2TZU2</accession>
<dbReference type="PANTHER" id="PTHR43669">
    <property type="entry name" value="5-KETO-D-GLUCONATE 5-REDUCTASE"/>
    <property type="match status" value="1"/>
</dbReference>
<keyword evidence="5" id="KW-1185">Reference proteome</keyword>
<dbReference type="SUPFAM" id="SSF51735">
    <property type="entry name" value="NAD(P)-binding Rossmann-fold domains"/>
    <property type="match status" value="1"/>
</dbReference>
<proteinExistence type="inferred from homology"/>
<dbReference type="InterPro" id="IPR036291">
    <property type="entry name" value="NAD(P)-bd_dom_sf"/>
</dbReference>
<dbReference type="EC" id="1.-.-.-" evidence="4"/>